<evidence type="ECO:0000313" key="3">
    <source>
        <dbReference type="Proteomes" id="UP000472241"/>
    </source>
</evidence>
<feature type="signal peptide" evidence="1">
    <location>
        <begin position="1"/>
        <end position="24"/>
    </location>
</feature>
<dbReference type="Proteomes" id="UP000472241">
    <property type="component" value="Unplaced"/>
</dbReference>
<proteinExistence type="predicted"/>
<evidence type="ECO:0000313" key="2">
    <source>
        <dbReference type="Ensembl" id="ENSLCNP00005020247.1"/>
    </source>
</evidence>
<reference evidence="2" key="2">
    <citation type="submission" date="2025-09" db="UniProtKB">
        <authorList>
            <consortium name="Ensembl"/>
        </authorList>
    </citation>
    <scope>IDENTIFICATION</scope>
</reference>
<dbReference type="AlphaFoldDB" id="A0A667GYU1"/>
<protein>
    <submittedName>
        <fullName evidence="2">Uncharacterized protein</fullName>
    </submittedName>
</protein>
<feature type="chain" id="PRO_5025483060" evidence="1">
    <location>
        <begin position="25"/>
        <end position="65"/>
    </location>
</feature>
<accession>A0A667GYU1</accession>
<evidence type="ECO:0000256" key="1">
    <source>
        <dbReference type="SAM" id="SignalP"/>
    </source>
</evidence>
<dbReference type="Ensembl" id="ENSLCNT00005022669.1">
    <property type="protein sequence ID" value="ENSLCNP00005020247.1"/>
    <property type="gene ID" value="ENSLCNG00005013234.1"/>
</dbReference>
<sequence>LKKNLACSVVLYGVLLYALDQVKTGGVPVHGSVLTNSPLQLRTCIRRPRVGAQHPRIPNPCTSEC</sequence>
<reference evidence="2" key="1">
    <citation type="submission" date="2025-08" db="UniProtKB">
        <authorList>
            <consortium name="Ensembl"/>
        </authorList>
    </citation>
    <scope>IDENTIFICATION</scope>
</reference>
<organism evidence="2 3">
    <name type="scientific">Lynx canadensis</name>
    <name type="common">Canada lynx</name>
    <name type="synonym">Felis canadensis</name>
    <dbReference type="NCBI Taxonomy" id="61383"/>
    <lineage>
        <taxon>Eukaryota</taxon>
        <taxon>Metazoa</taxon>
        <taxon>Chordata</taxon>
        <taxon>Craniata</taxon>
        <taxon>Vertebrata</taxon>
        <taxon>Euteleostomi</taxon>
        <taxon>Mammalia</taxon>
        <taxon>Eutheria</taxon>
        <taxon>Laurasiatheria</taxon>
        <taxon>Carnivora</taxon>
        <taxon>Feliformia</taxon>
        <taxon>Felidae</taxon>
        <taxon>Felinae</taxon>
        <taxon>Lynx</taxon>
    </lineage>
</organism>
<keyword evidence="1" id="KW-0732">Signal</keyword>
<keyword evidence="3" id="KW-1185">Reference proteome</keyword>
<name>A0A667GYU1_LYNCA</name>